<feature type="compositionally biased region" description="Basic and acidic residues" evidence="1">
    <location>
        <begin position="55"/>
        <end position="75"/>
    </location>
</feature>
<keyword evidence="2" id="KW-1133">Transmembrane helix</keyword>
<accession>A0A8J3TPM2</accession>
<reference evidence="3" key="1">
    <citation type="submission" date="2021-01" db="EMBL/GenBank/DDBJ databases">
        <title>Whole genome shotgun sequence of Planosporangium mesophilum NBRC 109066.</title>
        <authorList>
            <person name="Komaki H."/>
            <person name="Tamura T."/>
        </authorList>
    </citation>
    <scope>NUCLEOTIDE SEQUENCE</scope>
    <source>
        <strain evidence="3">NBRC 109066</strain>
    </source>
</reference>
<dbReference type="InterPro" id="IPR045635">
    <property type="entry name" value="DUF6412"/>
</dbReference>
<organism evidence="3 4">
    <name type="scientific">Planosporangium mesophilum</name>
    <dbReference type="NCBI Taxonomy" id="689768"/>
    <lineage>
        <taxon>Bacteria</taxon>
        <taxon>Bacillati</taxon>
        <taxon>Actinomycetota</taxon>
        <taxon>Actinomycetes</taxon>
        <taxon>Micromonosporales</taxon>
        <taxon>Micromonosporaceae</taxon>
        <taxon>Planosporangium</taxon>
    </lineage>
</organism>
<dbReference type="EMBL" id="BOON01000045">
    <property type="protein sequence ID" value="GII25080.1"/>
    <property type="molecule type" value="Genomic_DNA"/>
</dbReference>
<dbReference type="AlphaFoldDB" id="A0A8J3TPM2"/>
<protein>
    <submittedName>
        <fullName evidence="3">Uncharacterized protein</fullName>
    </submittedName>
</protein>
<evidence type="ECO:0000256" key="1">
    <source>
        <dbReference type="SAM" id="MobiDB-lite"/>
    </source>
</evidence>
<keyword evidence="2" id="KW-0472">Membrane</keyword>
<evidence type="ECO:0000313" key="3">
    <source>
        <dbReference type="EMBL" id="GII25080.1"/>
    </source>
</evidence>
<dbReference type="Pfam" id="PF19950">
    <property type="entry name" value="DUF6412"/>
    <property type="match status" value="1"/>
</dbReference>
<evidence type="ECO:0000313" key="4">
    <source>
        <dbReference type="Proteomes" id="UP000599074"/>
    </source>
</evidence>
<feature type="transmembrane region" description="Helical" evidence="2">
    <location>
        <begin position="20"/>
        <end position="40"/>
    </location>
</feature>
<feature type="region of interest" description="Disordered" evidence="1">
    <location>
        <begin position="54"/>
        <end position="89"/>
    </location>
</feature>
<comment type="caution">
    <text evidence="3">The sequence shown here is derived from an EMBL/GenBank/DDBJ whole genome shotgun (WGS) entry which is preliminary data.</text>
</comment>
<evidence type="ECO:0000256" key="2">
    <source>
        <dbReference type="SAM" id="Phobius"/>
    </source>
</evidence>
<proteinExistence type="predicted"/>
<keyword evidence="4" id="KW-1185">Reference proteome</keyword>
<name>A0A8J3TPM2_9ACTN</name>
<keyword evidence="2" id="KW-0812">Transmembrane</keyword>
<dbReference type="Proteomes" id="UP000599074">
    <property type="component" value="Unassembled WGS sequence"/>
</dbReference>
<sequence>MIWVGSLWHLVGVLTEVGPTGLLVGTGVLLTAILAARVLLGRVVADPRPQVTGRVLREHAERTGIPRHRDPDASGRSRPRAPTATLAVA</sequence>
<gene>
    <name evidence="3" type="ORF">Pme01_46770</name>
</gene>
<dbReference type="RefSeq" id="WP_168117335.1">
    <property type="nucleotide sequence ID" value="NZ_BOON01000045.1"/>
</dbReference>